<feature type="region of interest" description="Disordered" evidence="1">
    <location>
        <begin position="269"/>
        <end position="288"/>
    </location>
</feature>
<name>A0AA46X2E6_9FIRM</name>
<evidence type="ECO:0000256" key="1">
    <source>
        <dbReference type="SAM" id="MobiDB-lite"/>
    </source>
</evidence>
<dbReference type="AlphaFoldDB" id="A0AA46X2E6"/>
<protein>
    <submittedName>
        <fullName evidence="3">Uncharacterized protein</fullName>
    </submittedName>
</protein>
<dbReference type="RefSeq" id="WP_265137770.1">
    <property type="nucleotide sequence ID" value="NZ_CP110418.1"/>
</dbReference>
<feature type="region of interest" description="Disordered" evidence="1">
    <location>
        <begin position="40"/>
        <end position="62"/>
    </location>
</feature>
<evidence type="ECO:0000256" key="2">
    <source>
        <dbReference type="SAM" id="SignalP"/>
    </source>
</evidence>
<dbReference type="EMBL" id="CP110418">
    <property type="protein sequence ID" value="UZG50608.1"/>
    <property type="molecule type" value="Genomic_DNA"/>
</dbReference>
<dbReference type="KEGG" id="vrg:OKW85_07915"/>
<reference evidence="3" key="1">
    <citation type="submission" date="2022-11" db="EMBL/GenBank/DDBJ databases">
        <title>Complete genome sequence of Veillonella rogosae KCOM 3468 isolated from human Subgingival dental plaque of Chronic peridontitis Lesion.</title>
        <authorList>
            <person name="Park S.-N."/>
            <person name="Lim Y.K."/>
            <person name="Kook J.-K."/>
        </authorList>
    </citation>
    <scope>NUCLEOTIDE SEQUENCE</scope>
    <source>
        <strain evidence="3">KCOM 3468</strain>
    </source>
</reference>
<proteinExistence type="predicted"/>
<evidence type="ECO:0000313" key="3">
    <source>
        <dbReference type="EMBL" id="UZG50608.1"/>
    </source>
</evidence>
<evidence type="ECO:0000313" key="4">
    <source>
        <dbReference type="Proteomes" id="UP001164244"/>
    </source>
</evidence>
<accession>A0AA46X2E6</accession>
<feature type="signal peptide" evidence="2">
    <location>
        <begin position="1"/>
        <end position="25"/>
    </location>
</feature>
<gene>
    <name evidence="3" type="ORF">OKW85_07915</name>
</gene>
<sequence length="471" mass="52319">MNYSMKSRIVAALLVGLSATTIGYAEEPAISTVNPFAVESTDETNEAAQDATIGQGGGEASGEADSLAYLDNAPIKVVKPEVTTKNERTKTGWLAEQMAVTEFGDSIQFWQAASENEGPLPSITQNNLADIGKSYTANDLPSLGSEDDYAIATYRLGDKFVVPKDVDKTEVRDNFTTYHMKDLAVTVYTGPSVERLVNDPLRGQGATYFFEPNTITNIHSTKKGVNTIRDIGPGSTRMELVFAYGSPNAMWRDQKNETYIFLYEGHSENSWPQKKDFKSPVENTNSNSQQQSMLGQQKEYIAFTIKQSNIEAVDMISGQVWPRFGLPKAPVYDFEAGKLTADDFVLRGLQLNDHFINDSNNDWKHQGMLFGSAFIGYNEYGVSVDKKNLIDRVLLNIYTPTRRGIAMGDTKYLLLFVYGMPTRIVESTTNSGTSTVYEYKNPAASNSYLQFALDEKNQYIKSVMLSDRPVK</sequence>
<dbReference type="Proteomes" id="UP001164244">
    <property type="component" value="Chromosome"/>
</dbReference>
<organism evidence="3 4">
    <name type="scientific">Veillonella rogosae</name>
    <dbReference type="NCBI Taxonomy" id="423477"/>
    <lineage>
        <taxon>Bacteria</taxon>
        <taxon>Bacillati</taxon>
        <taxon>Bacillota</taxon>
        <taxon>Negativicutes</taxon>
        <taxon>Veillonellales</taxon>
        <taxon>Veillonellaceae</taxon>
        <taxon>Veillonella</taxon>
    </lineage>
</organism>
<feature type="chain" id="PRO_5041291749" evidence="2">
    <location>
        <begin position="26"/>
        <end position="471"/>
    </location>
</feature>
<keyword evidence="2" id="KW-0732">Signal</keyword>